<dbReference type="Proteomes" id="UP000078046">
    <property type="component" value="Unassembled WGS sequence"/>
</dbReference>
<proteinExistence type="predicted"/>
<gene>
    <name evidence="1" type="ORF">A3Q56_06428</name>
</gene>
<name>A0A177AXB6_9BILA</name>
<dbReference type="EMBL" id="LWCA01001126">
    <property type="protein sequence ID" value="OAF65844.1"/>
    <property type="molecule type" value="Genomic_DNA"/>
</dbReference>
<evidence type="ECO:0000313" key="2">
    <source>
        <dbReference type="Proteomes" id="UP000078046"/>
    </source>
</evidence>
<dbReference type="AlphaFoldDB" id="A0A177AXB6"/>
<reference evidence="1 2" key="1">
    <citation type="submission" date="2016-04" db="EMBL/GenBank/DDBJ databases">
        <title>The genome of Intoshia linei affirms orthonectids as highly simplified spiralians.</title>
        <authorList>
            <person name="Mikhailov K.V."/>
            <person name="Slusarev G.S."/>
            <person name="Nikitin M.A."/>
            <person name="Logacheva M.D."/>
            <person name="Penin A."/>
            <person name="Aleoshin V."/>
            <person name="Panchin Y.V."/>
        </authorList>
    </citation>
    <scope>NUCLEOTIDE SEQUENCE [LARGE SCALE GENOMIC DNA]</scope>
    <source>
        <strain evidence="1">Intl2013</strain>
        <tissue evidence="1">Whole animal</tissue>
    </source>
</reference>
<protein>
    <submittedName>
        <fullName evidence="1">Uncharacterized protein</fullName>
    </submittedName>
</protein>
<comment type="caution">
    <text evidence="1">The sequence shown here is derived from an EMBL/GenBank/DDBJ whole genome shotgun (WGS) entry which is preliminary data.</text>
</comment>
<sequence length="199" mass="23966">MIFAIYLTWDAAPGLNNVIAKNLLESKRFNVKMRNSGDKIRQNNAAARKHFNNFKSELKKCKMSKENNEEQMILNLFSECVEMQREKLRGIRKRNVYLQKKELCEIDNTIKSIENFYKDKISIINENFNLKENAAKFNKIDYQKNLEKLKNDYRKMLLKDINNMDNDKFNYYNTNSNKLYREKDSNFVKNRMNILNYKR</sequence>
<accession>A0A177AXB6</accession>
<dbReference type="OrthoDB" id="545730at2759"/>
<evidence type="ECO:0000313" key="1">
    <source>
        <dbReference type="EMBL" id="OAF65844.1"/>
    </source>
</evidence>
<keyword evidence="2" id="KW-1185">Reference proteome</keyword>
<organism evidence="1 2">
    <name type="scientific">Intoshia linei</name>
    <dbReference type="NCBI Taxonomy" id="1819745"/>
    <lineage>
        <taxon>Eukaryota</taxon>
        <taxon>Metazoa</taxon>
        <taxon>Spiralia</taxon>
        <taxon>Lophotrochozoa</taxon>
        <taxon>Mesozoa</taxon>
        <taxon>Orthonectida</taxon>
        <taxon>Rhopaluridae</taxon>
        <taxon>Intoshia</taxon>
    </lineage>
</organism>